<dbReference type="InterPro" id="IPR009254">
    <property type="entry name" value="Laminin_aI"/>
</dbReference>
<feature type="disulfide bond" evidence="10">
    <location>
        <begin position="380"/>
        <end position="389"/>
    </location>
</feature>
<dbReference type="PROSITE" id="PS01248">
    <property type="entry name" value="EGF_LAM_1"/>
    <property type="match status" value="1"/>
</dbReference>
<dbReference type="GO" id="GO:0045995">
    <property type="term" value="P:regulation of embryonic development"/>
    <property type="evidence" value="ECO:0007669"/>
    <property type="project" value="InterPro"/>
</dbReference>
<feature type="disulfide bond" evidence="10">
    <location>
        <begin position="485"/>
        <end position="494"/>
    </location>
</feature>
<evidence type="ECO:0000256" key="12">
    <source>
        <dbReference type="SAM" id="SignalP"/>
    </source>
</evidence>
<evidence type="ECO:0000256" key="6">
    <source>
        <dbReference type="ARBA" id="ARBA00022869"/>
    </source>
</evidence>
<keyword evidence="3" id="KW-0272">Extracellular matrix</keyword>
<evidence type="ECO:0000256" key="10">
    <source>
        <dbReference type="PROSITE-ProRule" id="PRU00460"/>
    </source>
</evidence>
<reference evidence="16 17" key="1">
    <citation type="submission" date="2024-04" db="EMBL/GenBank/DDBJ databases">
        <authorList>
            <person name="Rising A."/>
            <person name="Reimegard J."/>
            <person name="Sonavane S."/>
            <person name="Akerstrom W."/>
            <person name="Nylinder S."/>
            <person name="Hedman E."/>
            <person name="Kallberg Y."/>
        </authorList>
    </citation>
    <scope>NUCLEOTIDE SEQUENCE [LARGE SCALE GENOMIC DNA]</scope>
</reference>
<keyword evidence="6" id="KW-0084">Basement membrane</keyword>
<dbReference type="Pfam" id="PF02210">
    <property type="entry name" value="Laminin_G_2"/>
    <property type="match status" value="4"/>
</dbReference>
<dbReference type="InterPro" id="IPR050440">
    <property type="entry name" value="Laminin/Netrin_ECM"/>
</dbReference>
<evidence type="ECO:0000256" key="7">
    <source>
        <dbReference type="ARBA" id="ARBA00023157"/>
    </source>
</evidence>
<dbReference type="GO" id="GO:0030334">
    <property type="term" value="P:regulation of cell migration"/>
    <property type="evidence" value="ECO:0007669"/>
    <property type="project" value="InterPro"/>
</dbReference>
<dbReference type="InterPro" id="IPR008211">
    <property type="entry name" value="Laminin_N"/>
</dbReference>
<organism evidence="16 17">
    <name type="scientific">Larinioides sclopetarius</name>
    <dbReference type="NCBI Taxonomy" id="280406"/>
    <lineage>
        <taxon>Eukaryota</taxon>
        <taxon>Metazoa</taxon>
        <taxon>Ecdysozoa</taxon>
        <taxon>Arthropoda</taxon>
        <taxon>Chelicerata</taxon>
        <taxon>Arachnida</taxon>
        <taxon>Araneae</taxon>
        <taxon>Araneomorphae</taxon>
        <taxon>Entelegynae</taxon>
        <taxon>Araneoidea</taxon>
        <taxon>Araneidae</taxon>
        <taxon>Larinioides</taxon>
    </lineage>
</organism>
<comment type="subcellular location">
    <subcellularLocation>
        <location evidence="1">Secreted</location>
        <location evidence="1">Extracellular space</location>
        <location evidence="1">Extracellular matrix</location>
        <location evidence="1">Basement membrane</location>
    </subcellularLocation>
</comment>
<feature type="domain" description="Laminin EGF-like" evidence="14">
    <location>
        <begin position="467"/>
        <end position="514"/>
    </location>
</feature>
<keyword evidence="11" id="KW-0175">Coiled coil</keyword>
<proteinExistence type="predicted"/>
<feature type="coiled-coil region" evidence="11">
    <location>
        <begin position="623"/>
        <end position="696"/>
    </location>
</feature>
<feature type="signal peptide" evidence="12">
    <location>
        <begin position="1"/>
        <end position="27"/>
    </location>
</feature>
<feature type="domain" description="Laminin G" evidence="13">
    <location>
        <begin position="1052"/>
        <end position="1241"/>
    </location>
</feature>
<evidence type="ECO:0000256" key="3">
    <source>
        <dbReference type="ARBA" id="ARBA00022530"/>
    </source>
</evidence>
<dbReference type="GO" id="GO:0005102">
    <property type="term" value="F:signaling receptor binding"/>
    <property type="evidence" value="ECO:0007669"/>
    <property type="project" value="InterPro"/>
</dbReference>
<evidence type="ECO:0000256" key="2">
    <source>
        <dbReference type="ARBA" id="ARBA00022525"/>
    </source>
</evidence>
<evidence type="ECO:0000256" key="1">
    <source>
        <dbReference type="ARBA" id="ARBA00004302"/>
    </source>
</evidence>
<evidence type="ECO:0000313" key="17">
    <source>
        <dbReference type="Proteomes" id="UP001497382"/>
    </source>
</evidence>
<dbReference type="Proteomes" id="UP001497382">
    <property type="component" value="Unassembled WGS sequence"/>
</dbReference>
<evidence type="ECO:0000256" key="11">
    <source>
        <dbReference type="SAM" id="Coils"/>
    </source>
</evidence>
<dbReference type="FunFam" id="2.10.25.10:FF:000090">
    <property type="entry name" value="laminin subunit alpha"/>
    <property type="match status" value="1"/>
</dbReference>
<keyword evidence="17" id="KW-1185">Reference proteome</keyword>
<dbReference type="SUPFAM" id="SSF49899">
    <property type="entry name" value="Concanavalin A-like lectins/glucanases"/>
    <property type="match status" value="5"/>
</dbReference>
<name>A0AAV2BMA6_9ARAC</name>
<dbReference type="GO" id="GO:0005604">
    <property type="term" value="C:basement membrane"/>
    <property type="evidence" value="ECO:0007669"/>
    <property type="project" value="UniProtKB-SubCell"/>
</dbReference>
<dbReference type="FunFam" id="2.60.120.260:FF:000017">
    <property type="entry name" value="Laminin subunit alpha 2"/>
    <property type="match status" value="1"/>
</dbReference>
<comment type="caution">
    <text evidence="16">The sequence shown here is derived from an EMBL/GenBank/DDBJ whole genome shotgun (WGS) entry which is preliminary data.</text>
</comment>
<dbReference type="Gene3D" id="2.10.25.10">
    <property type="entry name" value="Laminin"/>
    <property type="match status" value="3"/>
</dbReference>
<feature type="disulfide bond" evidence="10">
    <location>
        <begin position="467"/>
        <end position="479"/>
    </location>
</feature>
<dbReference type="GO" id="GO:0005201">
    <property type="term" value="F:extracellular matrix structural constituent"/>
    <property type="evidence" value="ECO:0007669"/>
    <property type="project" value="TreeGrafter"/>
</dbReference>
<dbReference type="SUPFAM" id="SSF57196">
    <property type="entry name" value="EGF/Laminin"/>
    <property type="match status" value="3"/>
</dbReference>
<protein>
    <recommendedName>
        <fullName evidence="18">Laminin subunit alpha-1</fullName>
    </recommendedName>
</protein>
<dbReference type="SMART" id="SM00282">
    <property type="entry name" value="LamG"/>
    <property type="match status" value="5"/>
</dbReference>
<dbReference type="InterPro" id="IPR001791">
    <property type="entry name" value="Laminin_G"/>
</dbReference>
<feature type="domain" description="Laminin EGF-like" evidence="14">
    <location>
        <begin position="343"/>
        <end position="412"/>
    </location>
</feature>
<keyword evidence="2" id="KW-0964">Secreted</keyword>
<keyword evidence="9 10" id="KW-0424">Laminin EGF-like domain</keyword>
<keyword evidence="8" id="KW-0325">Glycoprotein</keyword>
<dbReference type="Pfam" id="PF00054">
    <property type="entry name" value="Laminin_G_1"/>
    <property type="match status" value="1"/>
</dbReference>
<dbReference type="GO" id="GO:0007411">
    <property type="term" value="P:axon guidance"/>
    <property type="evidence" value="ECO:0007669"/>
    <property type="project" value="TreeGrafter"/>
</dbReference>
<evidence type="ECO:0000256" key="5">
    <source>
        <dbReference type="ARBA" id="ARBA00022737"/>
    </source>
</evidence>
<dbReference type="FunFam" id="2.10.25.10:FF:000069">
    <property type="entry name" value="Laminin subunit alpha 1"/>
    <property type="match status" value="1"/>
</dbReference>
<dbReference type="GO" id="GO:0009887">
    <property type="term" value="P:animal organ morphogenesis"/>
    <property type="evidence" value="ECO:0007669"/>
    <property type="project" value="TreeGrafter"/>
</dbReference>
<dbReference type="CDD" id="cd00055">
    <property type="entry name" value="EGF_Lam"/>
    <property type="match status" value="4"/>
</dbReference>
<dbReference type="Pfam" id="PF00053">
    <property type="entry name" value="EGF_laminin"/>
    <property type="match status" value="4"/>
</dbReference>
<dbReference type="GO" id="GO:0009888">
    <property type="term" value="P:tissue development"/>
    <property type="evidence" value="ECO:0007669"/>
    <property type="project" value="TreeGrafter"/>
</dbReference>
<dbReference type="PANTHER" id="PTHR10574">
    <property type="entry name" value="NETRIN/LAMININ-RELATED"/>
    <property type="match status" value="1"/>
</dbReference>
<dbReference type="Gene3D" id="2.60.120.260">
    <property type="entry name" value="Galactose-binding domain-like"/>
    <property type="match status" value="1"/>
</dbReference>
<feature type="domain" description="Laminin G" evidence="13">
    <location>
        <begin position="1253"/>
        <end position="1428"/>
    </location>
</feature>
<feature type="coiled-coil region" evidence="11">
    <location>
        <begin position="943"/>
        <end position="1010"/>
    </location>
</feature>
<evidence type="ECO:0008006" key="18">
    <source>
        <dbReference type="Google" id="ProtNLM"/>
    </source>
</evidence>
<evidence type="ECO:0000256" key="4">
    <source>
        <dbReference type="ARBA" id="ARBA00022729"/>
    </source>
</evidence>
<dbReference type="PROSITE" id="PS50025">
    <property type="entry name" value="LAM_G_DOMAIN"/>
    <property type="match status" value="5"/>
</dbReference>
<dbReference type="EMBL" id="CAXIEN010000405">
    <property type="protein sequence ID" value="CAL1296820.1"/>
    <property type="molecule type" value="Genomic_DNA"/>
</dbReference>
<accession>A0AAV2BMA6</accession>
<comment type="caution">
    <text evidence="10">Lacks conserved residue(s) required for the propagation of feature annotation.</text>
</comment>
<feature type="domain" description="Laminin G" evidence="13">
    <location>
        <begin position="1433"/>
        <end position="1637"/>
    </location>
</feature>
<evidence type="ECO:0000259" key="14">
    <source>
        <dbReference type="PROSITE" id="PS50027"/>
    </source>
</evidence>
<evidence type="ECO:0000313" key="16">
    <source>
        <dbReference type="EMBL" id="CAL1296820.1"/>
    </source>
</evidence>
<gene>
    <name evidence="16" type="ORF">LARSCL_LOCUS19950</name>
</gene>
<keyword evidence="7 10" id="KW-1015">Disulfide bond</keyword>
<dbReference type="Pfam" id="PF00055">
    <property type="entry name" value="Laminin_N"/>
    <property type="match status" value="1"/>
</dbReference>
<feature type="domain" description="Laminin G" evidence="13">
    <location>
        <begin position="1810"/>
        <end position="1981"/>
    </location>
</feature>
<feature type="domain" description="Laminin N-terminal" evidence="15">
    <location>
        <begin position="35"/>
        <end position="285"/>
    </location>
</feature>
<evidence type="ECO:0000256" key="9">
    <source>
        <dbReference type="ARBA" id="ARBA00023292"/>
    </source>
</evidence>
<evidence type="ECO:0000256" key="8">
    <source>
        <dbReference type="ARBA" id="ARBA00023180"/>
    </source>
</evidence>
<dbReference type="InterPro" id="IPR002049">
    <property type="entry name" value="LE_dom"/>
</dbReference>
<evidence type="ECO:0000259" key="13">
    <source>
        <dbReference type="PROSITE" id="PS50025"/>
    </source>
</evidence>
<dbReference type="SMART" id="SM00180">
    <property type="entry name" value="EGF_Lam"/>
    <property type="match status" value="4"/>
</dbReference>
<dbReference type="InterPro" id="IPR013320">
    <property type="entry name" value="ConA-like_dom_sf"/>
</dbReference>
<dbReference type="PANTHER" id="PTHR10574:SF436">
    <property type="entry name" value="LAMININ SUBUNIT ALPHA-2"/>
    <property type="match status" value="1"/>
</dbReference>
<evidence type="ECO:0000259" key="15">
    <source>
        <dbReference type="PROSITE" id="PS51117"/>
    </source>
</evidence>
<dbReference type="SMART" id="SM00136">
    <property type="entry name" value="LamNT"/>
    <property type="match status" value="1"/>
</dbReference>
<dbReference type="PROSITE" id="PS51117">
    <property type="entry name" value="LAMININ_NTER"/>
    <property type="match status" value="1"/>
</dbReference>
<dbReference type="Gene3D" id="2.60.120.200">
    <property type="match status" value="5"/>
</dbReference>
<keyword evidence="5" id="KW-0677">Repeat</keyword>
<feature type="coiled-coil region" evidence="11">
    <location>
        <begin position="842"/>
        <end position="917"/>
    </location>
</feature>
<sequence>MMKARCGAHRVCLWILSWVTVLSAASAYQYLEELTSQGLFPNVFNLASSSVITVNATCGETGPEVYCKLVEHVYRKSDRESQEQCGVCDERSPDKRHPIEYAIDGTNNWWQSPTLQNGKQYEWVTITLDLKQVYQIAYVIVKAGVSPRPGNWVLERSLDGVVYKPWQYYALSDSECWEVYGITPTIGQPHYRKDDDVICTSYYSKVDPLENGEIHTSLVNGRPGVDGPSAKLMEFTKARYVRLKLQKIRTLHADLMSFQIGGENDDPSVSRRYFYSIKDISVGGRCACSGHADTCTTDGSTGRLLCRCKHNTCGENCDKCCPLYNQKPFNQGTSDDAGICEKCECYGHSDQCHYEQVVADKRLSINTQGKYEGGGVCDNCKHHTAGINCEQCEDGYYRPSKIPRNHTKPCRKCQCSGPGMTGLCVKDDAHLLEGLEPGDCFCKAGFAGKNCDACDIGYKNYPRCEPCPCHSAGTIGAVCEGDCVCKTHVEGSRCDRCKQGFYHLSADNPDGCSQCFCFGMSDECTEADWGINIPLVEDYQNNITKGKELVDKFTFYLDLESKADMLLVRAKDYVTKALEVSGDSEDTFEEAKKILAELNKIWQSLKDLVAELATHGLDPTGPAVSVQRMLQEAERLLQEIKSRDFGPDKERAERELRKAQNLLNNLKKLTLDRAHVDDLKQRIDRLDKLLSDLIKKIDENVRKPVERSLQTLQIGRAREKEVQAIINEIGGIVDAANLTLKEADELLNLAKAAIIDGAVKFEFLPRLLRDLENATEKLDEHRGILARLNPLYKEKYVIPAQKHADELERQSNHLANLFKATKELSDIPLQAALAYQNIVDAILAAEKAAREAETAAENAYQQAYPGVGQALTDRAEKARAKSLELLAEAQKLNDEKVPELEETMRQRKDALDDLSEDLAFGKRSNDIINRELDALPKGVKNILEDAAGTVRRAEAQAKDANARADVLLKKLDDDLIPKFESIRAGSGGGLENLTRIIEKARDDTREASRLADSADAKATRVRKLHDMTKLNLKELKDKILLARQKASSIRVGLTSDLTGQCIRSYTPTVEPSTTNNIILNFATKSNSKDSLLFFIGSAKEEDFMAIEMVNRRIRFLWNVGGGTHSITHPKEIETNDELSKKEQWFKIEANRIGNIGTLSVKRTPDGQRPDPFEVTGASPAGYTKMDLDSSSNFFIGGFPDNFLAPSEVRSSSFSGCLYEVLFDGRPVGLWNFLTNVGCDGCKEGATEDIDTSAFEFQGGSSYASLVPQIPFYKKSDLYTVVSFKTLNEDALLFLFANREKGQMISLELKGGKVVYQLKFDSRTHIRMETKKKYNTGRWIRVEAATEDSEAQLLVEEEELLKEFTKSSPSSLEFKDSYMYYGGVPPNFTKESWPDVTFTNFFGCMKDLQIDSTPIDLFKSSYYAMNIGCSNRPLKVATFKGEGYLELNGQNLPRNSSITFSFLTSQSDGLLLVSTFKGQAGVKQDQQQNYYSVALKDQRVIVIFNSGSGEIQMSSDRTITRNSFHTVNIIRKNRNLILRLDDQKEADILLPRATAEISSPQRGGLFFGGVRRGVDVSGITATQQPFVGIIQDAVFNDKLLRFDEQVSHKGVDFGQPDLQSVSEEFFQKMAPSSPGESCATYMQAEDSAVNLQREKPAELRLTKKDVPNNFNVSVDYRTFYAAGNIISLSNHQKKLHLSLFLEKGLLNLYYLHRKERKFEKRDTVLPIGKWHEIMLMKQGRHVTVFLDKRKSFLLSVPKRLPFKTLGIGGASNDSAALHELQESFKGCFRSLNVNGMHKKIPSETSCFKHVEFGNYFTGEGYIIQDASFHLGEKFDLSFQFKTLHYNGIIFSIYSKFNGIWFELSLKDGKVIATIYDDDDLNLEHTQKLADEATCDYKWHDIRMNFVKNYFALHVDGLKPVEVKTKNIPADLSFAEIYIGGKPEYLHRGEDTDFFSGCLKGMTLNGFGLNIHSESEDVVRHECPQL</sequence>
<keyword evidence="4 12" id="KW-0732">Signal</keyword>
<dbReference type="PROSITE" id="PS50027">
    <property type="entry name" value="EGF_LAM_2"/>
    <property type="match status" value="2"/>
</dbReference>
<dbReference type="CDD" id="cd00110">
    <property type="entry name" value="LamG"/>
    <property type="match status" value="5"/>
</dbReference>
<feature type="domain" description="Laminin G" evidence="13">
    <location>
        <begin position="1637"/>
        <end position="1805"/>
    </location>
</feature>
<feature type="chain" id="PRO_5043483359" description="Laminin subunit alpha-1" evidence="12">
    <location>
        <begin position="28"/>
        <end position="1984"/>
    </location>
</feature>
<dbReference type="GO" id="GO:0030155">
    <property type="term" value="P:regulation of cell adhesion"/>
    <property type="evidence" value="ECO:0007669"/>
    <property type="project" value="InterPro"/>
</dbReference>
<dbReference type="Pfam" id="PF06008">
    <property type="entry name" value="Laminin_I"/>
    <property type="match status" value="1"/>
</dbReference>